<dbReference type="Proteomes" id="UP001054837">
    <property type="component" value="Unassembled WGS sequence"/>
</dbReference>
<accession>A0AAV4R016</accession>
<proteinExistence type="predicted"/>
<sequence length="112" mass="12865">MPVESDLERRGSGNHGEIAQFLRDCDKSRNNGVTSPLLGATRRLKQRKRRATRARHLRKVLLTFRLRHPETGILASSFFFFFLHRCSPLSLSVDLLEVKKQLSHQSLSGRPK</sequence>
<reference evidence="1 2" key="1">
    <citation type="submission" date="2021-06" db="EMBL/GenBank/DDBJ databases">
        <title>Caerostris darwini draft genome.</title>
        <authorList>
            <person name="Kono N."/>
            <person name="Arakawa K."/>
        </authorList>
    </citation>
    <scope>NUCLEOTIDE SEQUENCE [LARGE SCALE GENOMIC DNA]</scope>
</reference>
<name>A0AAV4R016_9ARAC</name>
<evidence type="ECO:0000313" key="1">
    <source>
        <dbReference type="EMBL" id="GIY13661.1"/>
    </source>
</evidence>
<gene>
    <name evidence="1" type="ORF">CDAR_199861</name>
</gene>
<evidence type="ECO:0000313" key="2">
    <source>
        <dbReference type="Proteomes" id="UP001054837"/>
    </source>
</evidence>
<organism evidence="1 2">
    <name type="scientific">Caerostris darwini</name>
    <dbReference type="NCBI Taxonomy" id="1538125"/>
    <lineage>
        <taxon>Eukaryota</taxon>
        <taxon>Metazoa</taxon>
        <taxon>Ecdysozoa</taxon>
        <taxon>Arthropoda</taxon>
        <taxon>Chelicerata</taxon>
        <taxon>Arachnida</taxon>
        <taxon>Araneae</taxon>
        <taxon>Araneomorphae</taxon>
        <taxon>Entelegynae</taxon>
        <taxon>Araneoidea</taxon>
        <taxon>Araneidae</taxon>
        <taxon>Caerostris</taxon>
    </lineage>
</organism>
<dbReference type="AlphaFoldDB" id="A0AAV4R016"/>
<keyword evidence="2" id="KW-1185">Reference proteome</keyword>
<protein>
    <submittedName>
        <fullName evidence="1">Uncharacterized protein</fullName>
    </submittedName>
</protein>
<comment type="caution">
    <text evidence="1">The sequence shown here is derived from an EMBL/GenBank/DDBJ whole genome shotgun (WGS) entry which is preliminary data.</text>
</comment>
<dbReference type="EMBL" id="BPLQ01005269">
    <property type="protein sequence ID" value="GIY13661.1"/>
    <property type="molecule type" value="Genomic_DNA"/>
</dbReference>